<evidence type="ECO:0008006" key="3">
    <source>
        <dbReference type="Google" id="ProtNLM"/>
    </source>
</evidence>
<dbReference type="AlphaFoldDB" id="A0A521FB12"/>
<protein>
    <recommendedName>
        <fullName evidence="3">Crystal protein ET79</fullName>
    </recommendedName>
</protein>
<sequence>MGVTETSISRNNQLKFYYMSARSTQIKFTNITNCVLVLTGSNLNHGEWNGGPTIIIKPEVYDLLIGQNDSDGFMTGDQGSLTYAIIGITDGSPTYEGSLNIGWDNPYAGSNGYSQNVSSNNYTITNSGGSGDNTSVTFTLSMNV</sequence>
<organism evidence="1 2">
    <name type="scientific">Flavobacterium resistens</name>
    <dbReference type="NCBI Taxonomy" id="443612"/>
    <lineage>
        <taxon>Bacteria</taxon>
        <taxon>Pseudomonadati</taxon>
        <taxon>Bacteroidota</taxon>
        <taxon>Flavobacteriia</taxon>
        <taxon>Flavobacteriales</taxon>
        <taxon>Flavobacteriaceae</taxon>
        <taxon>Flavobacterium</taxon>
    </lineage>
</organism>
<name>A0A521FB12_9FLAO</name>
<accession>A0A521FB12</accession>
<dbReference type="EMBL" id="FXTA01000008">
    <property type="protein sequence ID" value="SMO93378.1"/>
    <property type="molecule type" value="Genomic_DNA"/>
</dbReference>
<dbReference type="Proteomes" id="UP000317289">
    <property type="component" value="Unassembled WGS sequence"/>
</dbReference>
<evidence type="ECO:0000313" key="2">
    <source>
        <dbReference type="Proteomes" id="UP000317289"/>
    </source>
</evidence>
<evidence type="ECO:0000313" key="1">
    <source>
        <dbReference type="EMBL" id="SMO93378.1"/>
    </source>
</evidence>
<reference evidence="1 2" key="1">
    <citation type="submission" date="2017-05" db="EMBL/GenBank/DDBJ databases">
        <authorList>
            <person name="Varghese N."/>
            <person name="Submissions S."/>
        </authorList>
    </citation>
    <scope>NUCLEOTIDE SEQUENCE [LARGE SCALE GENOMIC DNA]</scope>
    <source>
        <strain evidence="1 2">DSM 19382</strain>
    </source>
</reference>
<dbReference type="Gene3D" id="2.60.270.50">
    <property type="match status" value="1"/>
</dbReference>
<gene>
    <name evidence="1" type="ORF">SAMN06265349_10817</name>
</gene>
<proteinExistence type="predicted"/>